<evidence type="ECO:0000313" key="2">
    <source>
        <dbReference type="Proteomes" id="UP001054252"/>
    </source>
</evidence>
<evidence type="ECO:0000313" key="1">
    <source>
        <dbReference type="EMBL" id="GKV14051.1"/>
    </source>
</evidence>
<dbReference type="PANTHER" id="PTHR36058">
    <property type="entry name" value="NUCLEOPHOSMIN"/>
    <property type="match status" value="1"/>
</dbReference>
<dbReference type="PANTHER" id="PTHR36058:SF1">
    <property type="entry name" value="NUCLEOPHOSMIN"/>
    <property type="match status" value="1"/>
</dbReference>
<dbReference type="EMBL" id="BPVZ01000040">
    <property type="protein sequence ID" value="GKV14051.1"/>
    <property type="molecule type" value="Genomic_DNA"/>
</dbReference>
<protein>
    <submittedName>
        <fullName evidence="1">Uncharacterized protein</fullName>
    </submittedName>
</protein>
<gene>
    <name evidence="1" type="ORF">SLEP1_g24976</name>
</gene>
<comment type="caution">
    <text evidence="1">The sequence shown here is derived from an EMBL/GenBank/DDBJ whole genome shotgun (WGS) entry which is preliminary data.</text>
</comment>
<accession>A0AAV5JSY7</accession>
<proteinExistence type="predicted"/>
<name>A0AAV5JSY7_9ROSI</name>
<keyword evidence="2" id="KW-1185">Reference proteome</keyword>
<dbReference type="Proteomes" id="UP001054252">
    <property type="component" value="Unassembled WGS sequence"/>
</dbReference>
<sequence>MVEQGDKLDLVEQDVKGQCNSECKTIEGACQEIIGSSDTNVAEYIYKSIPDIESLINYLRKDLTEACSTNPPPVPKGMPGAPSMKMYSREELMNMKNFVEDADADEDEDDDSPFPSKLGKILREKASAKGKWKPRITKGITHTEEALKKHAKWVSYRVQKWWKVFKTARSKNAKDSNAEL</sequence>
<reference evidence="1 2" key="1">
    <citation type="journal article" date="2021" name="Commun. Biol.">
        <title>The genome of Shorea leprosula (Dipterocarpaceae) highlights the ecological relevance of drought in aseasonal tropical rainforests.</title>
        <authorList>
            <person name="Ng K.K.S."/>
            <person name="Kobayashi M.J."/>
            <person name="Fawcett J.A."/>
            <person name="Hatakeyama M."/>
            <person name="Paape T."/>
            <person name="Ng C.H."/>
            <person name="Ang C.C."/>
            <person name="Tnah L.H."/>
            <person name="Lee C.T."/>
            <person name="Nishiyama T."/>
            <person name="Sese J."/>
            <person name="O'Brien M.J."/>
            <person name="Copetti D."/>
            <person name="Mohd Noor M.I."/>
            <person name="Ong R.C."/>
            <person name="Putra M."/>
            <person name="Sireger I.Z."/>
            <person name="Indrioko S."/>
            <person name="Kosugi Y."/>
            <person name="Izuno A."/>
            <person name="Isagi Y."/>
            <person name="Lee S.L."/>
            <person name="Shimizu K.K."/>
        </authorList>
    </citation>
    <scope>NUCLEOTIDE SEQUENCE [LARGE SCALE GENOMIC DNA]</scope>
    <source>
        <strain evidence="1">214</strain>
    </source>
</reference>
<organism evidence="1 2">
    <name type="scientific">Rubroshorea leprosula</name>
    <dbReference type="NCBI Taxonomy" id="152421"/>
    <lineage>
        <taxon>Eukaryota</taxon>
        <taxon>Viridiplantae</taxon>
        <taxon>Streptophyta</taxon>
        <taxon>Embryophyta</taxon>
        <taxon>Tracheophyta</taxon>
        <taxon>Spermatophyta</taxon>
        <taxon>Magnoliopsida</taxon>
        <taxon>eudicotyledons</taxon>
        <taxon>Gunneridae</taxon>
        <taxon>Pentapetalae</taxon>
        <taxon>rosids</taxon>
        <taxon>malvids</taxon>
        <taxon>Malvales</taxon>
        <taxon>Dipterocarpaceae</taxon>
        <taxon>Rubroshorea</taxon>
    </lineage>
</organism>
<dbReference type="AlphaFoldDB" id="A0AAV5JSY7"/>